<dbReference type="PROSITE" id="PS51257">
    <property type="entry name" value="PROKAR_LIPOPROTEIN"/>
    <property type="match status" value="1"/>
</dbReference>
<feature type="signal peptide" evidence="1">
    <location>
        <begin position="1"/>
        <end position="39"/>
    </location>
</feature>
<keyword evidence="1" id="KW-0732">Signal</keyword>
<comment type="caution">
    <text evidence="3">The sequence shown here is derived from an EMBL/GenBank/DDBJ whole genome shotgun (WGS) entry which is preliminary data.</text>
</comment>
<gene>
    <name evidence="3" type="ORF">QIS96_06255</name>
</gene>
<dbReference type="SUPFAM" id="SSF55166">
    <property type="entry name" value="Hedgehog/DD-peptidase"/>
    <property type="match status" value="1"/>
</dbReference>
<feature type="domain" description="Peptidoglycan binding-like" evidence="2">
    <location>
        <begin position="70"/>
        <end position="123"/>
    </location>
</feature>
<feature type="chain" id="PRO_5045801974" evidence="1">
    <location>
        <begin position="40"/>
        <end position="353"/>
    </location>
</feature>
<organism evidence="3 4">
    <name type="scientific">Streptomyces cavernicola</name>
    <dbReference type="NCBI Taxonomy" id="3043613"/>
    <lineage>
        <taxon>Bacteria</taxon>
        <taxon>Bacillati</taxon>
        <taxon>Actinomycetota</taxon>
        <taxon>Actinomycetes</taxon>
        <taxon>Kitasatosporales</taxon>
        <taxon>Streptomycetaceae</taxon>
        <taxon>Streptomyces</taxon>
    </lineage>
</organism>
<dbReference type="Gene3D" id="1.10.101.10">
    <property type="entry name" value="PGBD-like superfamily/PGBD"/>
    <property type="match status" value="2"/>
</dbReference>
<accession>A0ABT6S5Q7</accession>
<dbReference type="PROSITE" id="PS51318">
    <property type="entry name" value="TAT"/>
    <property type="match status" value="1"/>
</dbReference>
<evidence type="ECO:0000313" key="3">
    <source>
        <dbReference type="EMBL" id="MDI3403428.1"/>
    </source>
</evidence>
<dbReference type="InterPro" id="IPR036365">
    <property type="entry name" value="PGBD-like_sf"/>
</dbReference>
<dbReference type="Pfam" id="PF01471">
    <property type="entry name" value="PG_binding_1"/>
    <property type="match status" value="2"/>
</dbReference>
<evidence type="ECO:0000313" key="4">
    <source>
        <dbReference type="Proteomes" id="UP001223978"/>
    </source>
</evidence>
<dbReference type="InterPro" id="IPR036366">
    <property type="entry name" value="PGBDSf"/>
</dbReference>
<dbReference type="Proteomes" id="UP001223978">
    <property type="component" value="Unassembled WGS sequence"/>
</dbReference>
<reference evidence="3 4" key="1">
    <citation type="submission" date="2023-05" db="EMBL/GenBank/DDBJ databases">
        <title>Draft genome sequence of Streptomyces sp. B-S-A6 isolated from a cave soil in Thailand.</title>
        <authorList>
            <person name="Chamroensaksri N."/>
            <person name="Muangham S."/>
        </authorList>
    </citation>
    <scope>NUCLEOTIDE SEQUENCE [LARGE SCALE GENOMIC DNA]</scope>
    <source>
        <strain evidence="3 4">B-S-A6</strain>
    </source>
</reference>
<dbReference type="SUPFAM" id="SSF47090">
    <property type="entry name" value="PGBD-like"/>
    <property type="match status" value="2"/>
</dbReference>
<protein>
    <submittedName>
        <fullName evidence="3">Peptidoglycan-binding protein</fullName>
    </submittedName>
</protein>
<proteinExistence type="predicted"/>
<keyword evidence="4" id="KW-1185">Reference proteome</keyword>
<name>A0ABT6S5Q7_9ACTN</name>
<dbReference type="InterPro" id="IPR009045">
    <property type="entry name" value="Zn_M74/Hedgehog-like"/>
</dbReference>
<dbReference type="InterPro" id="IPR002477">
    <property type="entry name" value="Peptidoglycan-bd-like"/>
</dbReference>
<feature type="domain" description="Peptidoglycan binding-like" evidence="2">
    <location>
        <begin position="134"/>
        <end position="189"/>
    </location>
</feature>
<sequence>MPTRPTPTARHARTARRGRMAAVAAVAALACAGLVTVNAATASTPATDTSTARAAAPAATSWPTLQAGARGAEVTALQHLLVAGGRSVAVDGEFGPATAQAVKAFQKGEGLAVDGIVGPATWGELVPTLRQGARGPAVKAAQALLKSRGQSVAVDGQFGPGTAAAVKAVQKASGLTADGVVGPRSWSALLSPGSGTPDPGTPSGNRAALAEKILGTGGITLATVHPGGTHAGSTARQNIVDTAAGKGALTSPWSDRPNQRVALDTRMLDGLLKLRSQYGHRVSVSEIVGGDHSSNSRHYAGLSFDVNYIDGRHVGEGAPHRDLMAACRKLGATEVLGPGDAGHSRHVHCGWPR</sequence>
<dbReference type="EMBL" id="JASCIQ010000005">
    <property type="protein sequence ID" value="MDI3403428.1"/>
    <property type="molecule type" value="Genomic_DNA"/>
</dbReference>
<dbReference type="InterPro" id="IPR006311">
    <property type="entry name" value="TAT_signal"/>
</dbReference>
<evidence type="ECO:0000259" key="2">
    <source>
        <dbReference type="Pfam" id="PF01471"/>
    </source>
</evidence>
<dbReference type="RefSeq" id="WP_282541383.1">
    <property type="nucleotide sequence ID" value="NZ_JASCIQ010000005.1"/>
</dbReference>
<evidence type="ECO:0000256" key="1">
    <source>
        <dbReference type="SAM" id="SignalP"/>
    </source>
</evidence>